<dbReference type="PANTHER" id="PTHR42829:SF2">
    <property type="entry name" value="NADH-UBIQUINONE OXIDOREDUCTASE CHAIN 5"/>
    <property type="match status" value="1"/>
</dbReference>
<evidence type="ECO:0000259" key="21">
    <source>
        <dbReference type="Pfam" id="PF00361"/>
    </source>
</evidence>
<feature type="transmembrane region" description="Helical" evidence="20">
    <location>
        <begin position="145"/>
        <end position="166"/>
    </location>
</feature>
<evidence type="ECO:0000256" key="5">
    <source>
        <dbReference type="ARBA" id="ARBA00018648"/>
    </source>
</evidence>
<dbReference type="PRINTS" id="PR01434">
    <property type="entry name" value="NADHDHGNASE5"/>
</dbReference>
<dbReference type="InterPro" id="IPR018393">
    <property type="entry name" value="NADHpl_OxRdtase_5_subgr"/>
</dbReference>
<comment type="subunit">
    <text evidence="4 20">NDH is composed of at least 16 different subunits, 5 of which are encoded in the nucleus.</text>
</comment>
<evidence type="ECO:0000256" key="1">
    <source>
        <dbReference type="ARBA" id="ARBA00004059"/>
    </source>
</evidence>
<geneLocation type="chloroplast" evidence="24"/>
<reference evidence="24" key="1">
    <citation type="journal article" date="2014" name="BMC Evol. Biol.">
        <title>Thirteen Camellia chloroplast genome sequences determined by high-throughput sequencing: genome structure and phylogenetic relationships.</title>
        <authorList>
            <person name="Huang H."/>
            <person name="Shi C."/>
            <person name="Liu Y."/>
            <person name="Mao S.Y."/>
            <person name="Gao L.Z."/>
        </authorList>
    </citation>
    <scope>NUCLEOTIDE SEQUENCE</scope>
</reference>
<evidence type="ECO:0000256" key="14">
    <source>
        <dbReference type="ARBA" id="ARBA00022989"/>
    </source>
</evidence>
<dbReference type="GO" id="GO:0008137">
    <property type="term" value="F:NADH dehydrogenase (ubiquinone) activity"/>
    <property type="evidence" value="ECO:0007669"/>
    <property type="project" value="InterPro"/>
</dbReference>
<evidence type="ECO:0000256" key="10">
    <source>
        <dbReference type="ARBA" id="ARBA00022719"/>
    </source>
</evidence>
<keyword evidence="10 20" id="KW-0874">Quinone</keyword>
<keyword evidence="6 20" id="KW-0813">Transport</keyword>
<evidence type="ECO:0000256" key="4">
    <source>
        <dbReference type="ARBA" id="ARBA00011199"/>
    </source>
</evidence>
<dbReference type="GO" id="GO:0042773">
    <property type="term" value="P:ATP synthesis coupled electron transport"/>
    <property type="evidence" value="ECO:0007669"/>
    <property type="project" value="InterPro"/>
</dbReference>
<name>A0A075TP70_9ERIC</name>
<dbReference type="InterPro" id="IPR002128">
    <property type="entry name" value="NADH_UbQ_OxRdtase_chlpt_su5_C"/>
</dbReference>
<feature type="transmembrane region" description="Helical" evidence="20">
    <location>
        <begin position="287"/>
        <end position="311"/>
    </location>
</feature>
<evidence type="ECO:0000256" key="11">
    <source>
        <dbReference type="ARBA" id="ARBA00022857"/>
    </source>
</evidence>
<keyword evidence="15 20" id="KW-0520">NAD</keyword>
<feature type="domain" description="NADH:quinone oxidoreductase/Mrp antiporter transmembrane" evidence="21">
    <location>
        <begin position="141"/>
        <end position="442"/>
    </location>
</feature>
<keyword evidence="11 20" id="KW-0521">NADP</keyword>
<evidence type="ECO:0000256" key="12">
    <source>
        <dbReference type="ARBA" id="ARBA00022957"/>
    </source>
</evidence>
<evidence type="ECO:0000256" key="18">
    <source>
        <dbReference type="ARBA" id="ARBA00047726"/>
    </source>
</evidence>
<evidence type="ECO:0000256" key="9">
    <source>
        <dbReference type="ARBA" id="ARBA00022692"/>
    </source>
</evidence>
<evidence type="ECO:0000256" key="8">
    <source>
        <dbReference type="ARBA" id="ARBA00022640"/>
    </source>
</evidence>
<feature type="transmembrane region" description="Helical" evidence="20">
    <location>
        <begin position="549"/>
        <end position="569"/>
    </location>
</feature>
<dbReference type="InterPro" id="IPR001750">
    <property type="entry name" value="ND/Mrp_TM"/>
</dbReference>
<keyword evidence="16 20" id="KW-0793">Thylakoid</keyword>
<feature type="transmembrane region" description="Helical" evidence="20">
    <location>
        <begin position="223"/>
        <end position="239"/>
    </location>
</feature>
<feature type="transmembrane region" description="Helical" evidence="20">
    <location>
        <begin position="40"/>
        <end position="60"/>
    </location>
</feature>
<evidence type="ECO:0000256" key="16">
    <source>
        <dbReference type="ARBA" id="ARBA00023078"/>
    </source>
</evidence>
<keyword evidence="17 20" id="KW-0472">Membrane</keyword>
<keyword evidence="14 20" id="KW-1133">Transmembrane helix</keyword>
<feature type="transmembrane region" description="Helical" evidence="20">
    <location>
        <begin position="327"/>
        <end position="348"/>
    </location>
</feature>
<dbReference type="NCBIfam" id="NF005141">
    <property type="entry name" value="PRK06590.1"/>
    <property type="match status" value="1"/>
</dbReference>
<feature type="domain" description="NADH-Ubiquinone oxidoreductase (complex I) chain 5 N-terminal" evidence="22">
    <location>
        <begin position="75"/>
        <end position="125"/>
    </location>
</feature>
<feature type="transmembrane region" description="Helical" evidence="20">
    <location>
        <begin position="85"/>
        <end position="109"/>
    </location>
</feature>
<feature type="transmembrane region" description="Helical" evidence="20">
    <location>
        <begin position="607"/>
        <end position="625"/>
    </location>
</feature>
<protein>
    <recommendedName>
        <fullName evidence="5 20">NAD(P)H-quinone oxidoreductase subunit 5, chloroplastic</fullName>
        <ecNumber evidence="20">7.1.1.-</ecNumber>
    </recommendedName>
    <alternativeName>
        <fullName evidence="20">NADH-plastoquinone oxidoreductase subunit 5</fullName>
    </alternativeName>
</protein>
<dbReference type="GO" id="GO:0003954">
    <property type="term" value="F:NADH dehydrogenase activity"/>
    <property type="evidence" value="ECO:0007669"/>
    <property type="project" value="TreeGrafter"/>
</dbReference>
<keyword evidence="7 20" id="KW-0150">Chloroplast</keyword>
<evidence type="ECO:0000259" key="22">
    <source>
        <dbReference type="Pfam" id="PF00662"/>
    </source>
</evidence>
<feature type="transmembrane region" description="Helical" evidence="20">
    <location>
        <begin position="726"/>
        <end position="746"/>
    </location>
</feature>
<evidence type="ECO:0000256" key="3">
    <source>
        <dbReference type="ARBA" id="ARBA00008200"/>
    </source>
</evidence>
<dbReference type="GO" id="GO:0009535">
    <property type="term" value="C:chloroplast thylakoid membrane"/>
    <property type="evidence" value="ECO:0007669"/>
    <property type="project" value="UniProtKB-SubCell"/>
</dbReference>
<gene>
    <name evidence="20 24" type="primary">ndhF</name>
</gene>
<dbReference type="GO" id="GO:0048038">
    <property type="term" value="F:quinone binding"/>
    <property type="evidence" value="ECO:0007669"/>
    <property type="project" value="UniProtKB-KW"/>
</dbReference>
<feature type="transmembrane region" description="Helical" evidence="20">
    <location>
        <begin position="121"/>
        <end position="139"/>
    </location>
</feature>
<evidence type="ECO:0000256" key="13">
    <source>
        <dbReference type="ARBA" id="ARBA00022967"/>
    </source>
</evidence>
<keyword evidence="8 20" id="KW-0934">Plastid</keyword>
<accession>A0A075TP70</accession>
<evidence type="ECO:0000256" key="20">
    <source>
        <dbReference type="RuleBase" id="RU364062"/>
    </source>
</evidence>
<dbReference type="RefSeq" id="YP_009050637.1">
    <property type="nucleotide sequence ID" value="NC_024659.1"/>
</dbReference>
<dbReference type="InterPro" id="IPR003945">
    <property type="entry name" value="NU5C-like"/>
</dbReference>
<comment type="subcellular location">
    <subcellularLocation>
        <location evidence="2 20">Plastid</location>
        <location evidence="2 20">Chloroplast thylakoid membrane</location>
        <topology evidence="2 20">Multi-pass membrane protein</topology>
    </subcellularLocation>
</comment>
<comment type="similarity">
    <text evidence="3 20">Belongs to the complex I subunit 5 family.</text>
</comment>
<dbReference type="Gene3D" id="1.20.5.2700">
    <property type="match status" value="1"/>
</dbReference>
<dbReference type="GeneID" id="20004930"/>
<dbReference type="Pfam" id="PF01010">
    <property type="entry name" value="Proton_antipo_C"/>
    <property type="match status" value="1"/>
</dbReference>
<dbReference type="EC" id="7.1.1.-" evidence="20"/>
<comment type="catalytic activity">
    <reaction evidence="19 20">
        <text>a plastoquinone + NADH + (n+1) H(+)(in) = a plastoquinol + NAD(+) + n H(+)(out)</text>
        <dbReference type="Rhea" id="RHEA:42608"/>
        <dbReference type="Rhea" id="RHEA-COMP:9561"/>
        <dbReference type="Rhea" id="RHEA-COMP:9562"/>
        <dbReference type="ChEBI" id="CHEBI:15378"/>
        <dbReference type="ChEBI" id="CHEBI:17757"/>
        <dbReference type="ChEBI" id="CHEBI:57540"/>
        <dbReference type="ChEBI" id="CHEBI:57945"/>
        <dbReference type="ChEBI" id="CHEBI:62192"/>
    </reaction>
</comment>
<dbReference type="InterPro" id="IPR001516">
    <property type="entry name" value="Proton_antipo_N"/>
</dbReference>
<evidence type="ECO:0000313" key="24">
    <source>
        <dbReference type="EMBL" id="AIG61301.1"/>
    </source>
</evidence>
<dbReference type="NCBIfam" id="TIGR01974">
    <property type="entry name" value="NDH_I_L"/>
    <property type="match status" value="1"/>
</dbReference>
<feature type="transmembrane region" description="Helical" evidence="20">
    <location>
        <begin position="260"/>
        <end position="281"/>
    </location>
</feature>
<dbReference type="Pfam" id="PF00662">
    <property type="entry name" value="Proton_antipo_N"/>
    <property type="match status" value="1"/>
</dbReference>
<dbReference type="PANTHER" id="PTHR42829">
    <property type="entry name" value="NADH-UBIQUINONE OXIDOREDUCTASE CHAIN 5"/>
    <property type="match status" value="1"/>
</dbReference>
<feature type="transmembrane region" description="Helical" evidence="20">
    <location>
        <begin position="6"/>
        <end position="28"/>
    </location>
</feature>
<keyword evidence="13" id="KW-1278">Translocase</keyword>
<feature type="domain" description="NADH:ubiquinone/plastoquinone oxidoreductase chloroplast chain 5 C-terminal" evidence="23">
    <location>
        <begin position="448"/>
        <end position="693"/>
    </location>
</feature>
<evidence type="ECO:0000256" key="6">
    <source>
        <dbReference type="ARBA" id="ARBA00022448"/>
    </source>
</evidence>
<organism evidence="24">
    <name type="scientific">Camellia grandibracteata</name>
    <dbReference type="NCBI Taxonomy" id="1454364"/>
    <lineage>
        <taxon>Eukaryota</taxon>
        <taxon>Viridiplantae</taxon>
        <taxon>Streptophyta</taxon>
        <taxon>Embryophyta</taxon>
        <taxon>Tracheophyta</taxon>
        <taxon>Spermatophyta</taxon>
        <taxon>Magnoliopsida</taxon>
        <taxon>eudicotyledons</taxon>
        <taxon>Gunneridae</taxon>
        <taxon>Pentapetalae</taxon>
        <taxon>asterids</taxon>
        <taxon>Ericales</taxon>
        <taxon>Theaceae</taxon>
        <taxon>Camellia</taxon>
    </lineage>
</organism>
<keyword evidence="12 20" id="KW-0618">Plastoquinone</keyword>
<evidence type="ECO:0000256" key="19">
    <source>
        <dbReference type="ARBA" id="ARBA00048026"/>
    </source>
</evidence>
<evidence type="ECO:0000259" key="23">
    <source>
        <dbReference type="Pfam" id="PF01010"/>
    </source>
</evidence>
<feature type="transmembrane region" description="Helical" evidence="20">
    <location>
        <begin position="187"/>
        <end position="203"/>
    </location>
</feature>
<dbReference type="AlphaFoldDB" id="A0A075TP70"/>
<sequence>MEHTYQYAWIIPFAPLPVPVLIGAGLLLFPRATKKLRRMWAFQSVLLLSIAMILSIDMSIQQINSSSIHQYVWSWIINNDFYLEFGYLIDPLTSIMSILITTVGIMVLIYSDNYMSHDQGYLRFFAYMSFFSTSMLGLVTSSNLIQIYIFWELVGMSSYLLIGFWFTRPLAANACQKAFVTNRVGDFGLLLGILGFYWITGSFEFRDLFEIFNNLIYNNEVNVLFVILCALLLFAGAVAKSAQFPLHVWLPDAMEGPTPISALIHAATMVAAGIFLVARLLPLFIVIPYIMNLISLIGIITVFLGATLALAQKDIKRGLAYSTMSQLGYMMLALGMGSYRTALFHLITHAYSKALLFLGSGSVIHSMETVVGYSPDKSQNMVLMGGLTKYVPITKTSFLLGTLSLCGIPPLACFWSKDEILNDSWLYSPIFAIIAWFTAGLTAFYMFRIYLLTFEGHLNVHFQDYSGKKSTLFYSISIWGKAYSKTINKSVRLLTLLRMNSNEMTSFFSKKTYRIDENVRNIIRPFITINHFGNKNTYSYPYESDNTMLFPLLVLVLFTLFVGSIGISFNHERMALDILTKWLIPSINLLHQNSNNSLDWYEFLKDAIFSVSIAYFGIFIALFLYKPVYSSLQNVDLINLFFKSKVGSNRILWDKIINVIYDWSYNRGYIDAFYTTSLTGGIRGLAELTHFFDRRVIDGITNGVGVMSFFVGEGIKYVGGGRISSYLFLYLSYVSIFLLIYYFFYITF</sequence>
<feature type="transmembrane region" description="Helical" evidence="20">
    <location>
        <begin position="424"/>
        <end position="447"/>
    </location>
</feature>
<evidence type="ECO:0000256" key="17">
    <source>
        <dbReference type="ARBA" id="ARBA00023136"/>
    </source>
</evidence>
<dbReference type="PRINTS" id="PR01435">
    <property type="entry name" value="NPOXDRDTASE5"/>
</dbReference>
<dbReference type="GO" id="GO:0015990">
    <property type="term" value="P:electron transport coupled proton transport"/>
    <property type="evidence" value="ECO:0007669"/>
    <property type="project" value="TreeGrafter"/>
</dbReference>
<comment type="function">
    <text evidence="1 20">NDH shuttles electrons from NAD(P)H:plastoquinone, via FMN and iron-sulfur (Fe-S) centers, to quinones in the photosynthetic chain and possibly in a chloroplast respiratory chain. The immediate electron acceptor for the enzyme in this species is believed to be plastoquinone. Couples the redox reaction to proton translocation, and thus conserves the redox energy in a proton gradient.</text>
</comment>
<dbReference type="EMBL" id="KJ806274">
    <property type="protein sequence ID" value="AIG61301.1"/>
    <property type="molecule type" value="Genomic_DNA"/>
</dbReference>
<evidence type="ECO:0000256" key="2">
    <source>
        <dbReference type="ARBA" id="ARBA00004454"/>
    </source>
</evidence>
<keyword evidence="9 20" id="KW-0812">Transmembrane</keyword>
<evidence type="ECO:0000256" key="15">
    <source>
        <dbReference type="ARBA" id="ARBA00023027"/>
    </source>
</evidence>
<dbReference type="Pfam" id="PF00361">
    <property type="entry name" value="Proton_antipo_M"/>
    <property type="match status" value="1"/>
</dbReference>
<comment type="catalytic activity">
    <reaction evidence="18 20">
        <text>a plastoquinone + NADPH + (n+1) H(+)(in) = a plastoquinol + NADP(+) + n H(+)(out)</text>
        <dbReference type="Rhea" id="RHEA:42612"/>
        <dbReference type="Rhea" id="RHEA-COMP:9561"/>
        <dbReference type="Rhea" id="RHEA-COMP:9562"/>
        <dbReference type="ChEBI" id="CHEBI:15378"/>
        <dbReference type="ChEBI" id="CHEBI:17757"/>
        <dbReference type="ChEBI" id="CHEBI:57783"/>
        <dbReference type="ChEBI" id="CHEBI:58349"/>
        <dbReference type="ChEBI" id="CHEBI:62192"/>
    </reaction>
</comment>
<proteinExistence type="inferred from homology"/>
<evidence type="ECO:0000256" key="7">
    <source>
        <dbReference type="ARBA" id="ARBA00022528"/>
    </source>
</evidence>